<comment type="caution">
    <text evidence="6">The sequence shown here is derived from an EMBL/GenBank/DDBJ whole genome shotgun (WGS) entry which is preliminary data.</text>
</comment>
<comment type="similarity">
    <text evidence="2">Belongs to the methyl-accepting chemotaxis (MCP) protein family.</text>
</comment>
<dbReference type="InterPro" id="IPR004090">
    <property type="entry name" value="Chemotax_Me-accpt_rcpt"/>
</dbReference>
<evidence type="ECO:0000256" key="2">
    <source>
        <dbReference type="ARBA" id="ARBA00029447"/>
    </source>
</evidence>
<dbReference type="PANTHER" id="PTHR43531">
    <property type="entry name" value="PROTEIN ICFG"/>
    <property type="match status" value="1"/>
</dbReference>
<accession>A0ABW0NBR4</accession>
<dbReference type="PROSITE" id="PS50885">
    <property type="entry name" value="HAMP"/>
    <property type="match status" value="1"/>
</dbReference>
<evidence type="ECO:0000259" key="4">
    <source>
        <dbReference type="PROSITE" id="PS50111"/>
    </source>
</evidence>
<evidence type="ECO:0000256" key="3">
    <source>
        <dbReference type="PROSITE-ProRule" id="PRU00284"/>
    </source>
</evidence>
<dbReference type="InterPro" id="IPR051310">
    <property type="entry name" value="MCP_chemotaxis"/>
</dbReference>
<dbReference type="Proteomes" id="UP001596037">
    <property type="component" value="Unassembled WGS sequence"/>
</dbReference>
<protein>
    <submittedName>
        <fullName evidence="6">Methyl-accepting chemotaxis protein</fullName>
    </submittedName>
</protein>
<dbReference type="PANTHER" id="PTHR43531:SF14">
    <property type="entry name" value="METHYL-ACCEPTING CHEMOTAXIS PROTEIN I-RELATED"/>
    <property type="match status" value="1"/>
</dbReference>
<dbReference type="PROSITE" id="PS50111">
    <property type="entry name" value="CHEMOTAXIS_TRANSDUC_2"/>
    <property type="match status" value="1"/>
</dbReference>
<dbReference type="CDD" id="cd11386">
    <property type="entry name" value="MCP_signal"/>
    <property type="match status" value="1"/>
</dbReference>
<dbReference type="CDD" id="cd06225">
    <property type="entry name" value="HAMP"/>
    <property type="match status" value="1"/>
</dbReference>
<proteinExistence type="inferred from homology"/>
<keyword evidence="7" id="KW-1185">Reference proteome</keyword>
<sequence length="495" mass="51868">MWLNAFARLQIKHRMYVQFILAVTPLVLLLLFQLTSVSDLPQRVNAALGRYRTANQAISSYREFLNGVTDAVDTGKVGAPALAALQQAHAGAQQIQRTAPTPTLQAAVEGMDRIGAALAANNSLAALLSIKGDINNVDVALKRLADEGEQQLSKLVADDDQATRTRNKILAGIAGLTLLLLGFMVRQIVNRIIVPIAWAVRTAKRVASGDLSPIVAPSQRSDGIGELQGALREMNDSLIAIVTRVRESSELISVASSKLSTGNQELSTRTIEQAGSLEQTAASMDELTAAVQRNSGNAQRANVLVKSASDVAVKGGEVVAQVIDKMNSISASSSNIVDIIGIINGIAFQTNILALNAAVEAARAGESGRGFAVVAAEVRSLAQRSAAAAQEIKVLIGNSVDQIGAGSALVALAGQTMEQIVLSVRDITDIVGEIAATSDQQNSGIEQVNHAVSTLNAVTHKNAVLVEEASFTADAMSEQASRLVDVVGTFRFGAG</sequence>
<dbReference type="Pfam" id="PF00015">
    <property type="entry name" value="MCPsignal"/>
    <property type="match status" value="1"/>
</dbReference>
<dbReference type="InterPro" id="IPR004089">
    <property type="entry name" value="MCPsignal_dom"/>
</dbReference>
<gene>
    <name evidence="6" type="ORF">ACFPOE_02350</name>
</gene>
<keyword evidence="1" id="KW-0488">Methylation</keyword>
<feature type="domain" description="Methyl-accepting transducer" evidence="4">
    <location>
        <begin position="248"/>
        <end position="477"/>
    </location>
</feature>
<dbReference type="Gene3D" id="1.10.287.950">
    <property type="entry name" value="Methyl-accepting chemotaxis protein"/>
    <property type="match status" value="1"/>
</dbReference>
<dbReference type="SUPFAM" id="SSF58104">
    <property type="entry name" value="Methyl-accepting chemotaxis protein (MCP) signaling domain"/>
    <property type="match status" value="1"/>
</dbReference>
<dbReference type="RefSeq" id="WP_376848382.1">
    <property type="nucleotide sequence ID" value="NZ_JBHSMF010000002.1"/>
</dbReference>
<dbReference type="SMART" id="SM00283">
    <property type="entry name" value="MA"/>
    <property type="match status" value="1"/>
</dbReference>
<evidence type="ECO:0000259" key="5">
    <source>
        <dbReference type="PROSITE" id="PS50885"/>
    </source>
</evidence>
<dbReference type="InterPro" id="IPR003660">
    <property type="entry name" value="HAMP_dom"/>
</dbReference>
<evidence type="ECO:0000313" key="6">
    <source>
        <dbReference type="EMBL" id="MFC5496359.1"/>
    </source>
</evidence>
<evidence type="ECO:0000313" key="7">
    <source>
        <dbReference type="Proteomes" id="UP001596037"/>
    </source>
</evidence>
<feature type="domain" description="HAMP" evidence="5">
    <location>
        <begin position="190"/>
        <end position="243"/>
    </location>
</feature>
<reference evidence="7" key="1">
    <citation type="journal article" date="2019" name="Int. J. Syst. Evol. Microbiol.">
        <title>The Global Catalogue of Microorganisms (GCM) 10K type strain sequencing project: providing services to taxonomists for standard genome sequencing and annotation.</title>
        <authorList>
            <consortium name="The Broad Institute Genomics Platform"/>
            <consortium name="The Broad Institute Genome Sequencing Center for Infectious Disease"/>
            <person name="Wu L."/>
            <person name="Ma J."/>
        </authorList>
    </citation>
    <scope>NUCLEOTIDE SEQUENCE [LARGE SCALE GENOMIC DNA]</scope>
    <source>
        <strain evidence="7">CCUG 57401</strain>
    </source>
</reference>
<keyword evidence="3" id="KW-0807">Transducer</keyword>
<dbReference type="PRINTS" id="PR00260">
    <property type="entry name" value="CHEMTRNSDUCR"/>
</dbReference>
<organism evidence="6 7">
    <name type="scientific">Caenimonas terrae</name>
    <dbReference type="NCBI Taxonomy" id="696074"/>
    <lineage>
        <taxon>Bacteria</taxon>
        <taxon>Pseudomonadati</taxon>
        <taxon>Pseudomonadota</taxon>
        <taxon>Betaproteobacteria</taxon>
        <taxon>Burkholderiales</taxon>
        <taxon>Comamonadaceae</taxon>
        <taxon>Caenimonas</taxon>
    </lineage>
</organism>
<dbReference type="EMBL" id="JBHSMF010000002">
    <property type="protein sequence ID" value="MFC5496359.1"/>
    <property type="molecule type" value="Genomic_DNA"/>
</dbReference>
<dbReference type="SMART" id="SM00304">
    <property type="entry name" value="HAMP"/>
    <property type="match status" value="1"/>
</dbReference>
<evidence type="ECO:0000256" key="1">
    <source>
        <dbReference type="ARBA" id="ARBA00022481"/>
    </source>
</evidence>
<name>A0ABW0NBR4_9BURK</name>